<comment type="caution">
    <text evidence="4">The sequence shown here is derived from an EMBL/GenBank/DDBJ whole genome shotgun (WGS) entry which is preliminary data.</text>
</comment>
<reference evidence="4 5" key="1">
    <citation type="submission" date="2022-05" db="EMBL/GenBank/DDBJ databases">
        <authorList>
            <consortium name="Genoscope - CEA"/>
            <person name="William W."/>
        </authorList>
    </citation>
    <scope>NUCLEOTIDE SEQUENCE [LARGE SCALE GENOMIC DNA]</scope>
</reference>
<dbReference type="GO" id="GO:0008270">
    <property type="term" value="F:zinc ion binding"/>
    <property type="evidence" value="ECO:0007669"/>
    <property type="project" value="InterPro"/>
</dbReference>
<dbReference type="InterPro" id="IPR036398">
    <property type="entry name" value="CA_dom_sf"/>
</dbReference>
<dbReference type="GO" id="GO:0004089">
    <property type="term" value="F:carbonate dehydratase activity"/>
    <property type="evidence" value="ECO:0007669"/>
    <property type="project" value="InterPro"/>
</dbReference>
<keyword evidence="2" id="KW-1133">Transmembrane helix</keyword>
<dbReference type="SUPFAM" id="SSF51069">
    <property type="entry name" value="Carbonic anhydrase"/>
    <property type="match status" value="1"/>
</dbReference>
<dbReference type="SMART" id="SM01057">
    <property type="entry name" value="Carb_anhydrase"/>
    <property type="match status" value="1"/>
</dbReference>
<comment type="similarity">
    <text evidence="1">Belongs to the alpha-carbonic anhydrase family.</text>
</comment>
<evidence type="ECO:0000256" key="2">
    <source>
        <dbReference type="SAM" id="Phobius"/>
    </source>
</evidence>
<feature type="transmembrane region" description="Helical" evidence="2">
    <location>
        <begin position="30"/>
        <end position="50"/>
    </location>
</feature>
<sequence>MLIYVYNFARAFLRPLALFITWSCYSEDSLLMAFPTAVLILLCFSTLAIYGPDAWGNVASSCRLADQSPINIATKTVESDSSLGELDITCDNEEGLFNGILLNNGYEPILTADYKRGTCNLTGVPVINKNFQLHDLNIHFGCEADRGSEHTIDGKSFPAELQLMFYNTEYGFYDNAASKKDGLAAISVLLKVGKTENNALDSIVDQLDDVAVEGSSIPVYTPADNLTLANLVPDLAKEHAPYYTYMGSLTTPPCYETVKWIVMKNPVTITKHQLEAFKKLTSGQGSECDNFRPTKPVNGRKVEANF</sequence>
<evidence type="ECO:0000313" key="5">
    <source>
        <dbReference type="Proteomes" id="UP001159428"/>
    </source>
</evidence>
<dbReference type="AlphaFoldDB" id="A0AAU9XE70"/>
<dbReference type="Gene3D" id="3.10.200.10">
    <property type="entry name" value="Alpha carbonic anhydrase"/>
    <property type="match status" value="1"/>
</dbReference>
<keyword evidence="2" id="KW-0812">Transmembrane</keyword>
<organism evidence="4 5">
    <name type="scientific">Pocillopora meandrina</name>
    <dbReference type="NCBI Taxonomy" id="46732"/>
    <lineage>
        <taxon>Eukaryota</taxon>
        <taxon>Metazoa</taxon>
        <taxon>Cnidaria</taxon>
        <taxon>Anthozoa</taxon>
        <taxon>Hexacorallia</taxon>
        <taxon>Scleractinia</taxon>
        <taxon>Astrocoeniina</taxon>
        <taxon>Pocilloporidae</taxon>
        <taxon>Pocillopora</taxon>
    </lineage>
</organism>
<evidence type="ECO:0000259" key="3">
    <source>
        <dbReference type="PROSITE" id="PS51144"/>
    </source>
</evidence>
<protein>
    <recommendedName>
        <fullName evidence="3">Alpha-carbonic anhydrase domain-containing protein</fullName>
    </recommendedName>
</protein>
<dbReference type="InterPro" id="IPR023561">
    <property type="entry name" value="Carbonic_anhydrase_a-class"/>
</dbReference>
<feature type="domain" description="Alpha-carbonic anhydrase" evidence="3">
    <location>
        <begin position="40"/>
        <end position="306"/>
    </location>
</feature>
<dbReference type="PANTHER" id="PTHR18952:SF208">
    <property type="entry name" value="CARBONIC ANHYDRASE XA-RELATED"/>
    <property type="match status" value="1"/>
</dbReference>
<dbReference type="PROSITE" id="PS51144">
    <property type="entry name" value="ALPHA_CA_2"/>
    <property type="match status" value="1"/>
</dbReference>
<dbReference type="InterPro" id="IPR001148">
    <property type="entry name" value="CA_dom"/>
</dbReference>
<evidence type="ECO:0000256" key="1">
    <source>
        <dbReference type="ARBA" id="ARBA00010718"/>
    </source>
</evidence>
<evidence type="ECO:0000313" key="4">
    <source>
        <dbReference type="EMBL" id="CAH3145350.1"/>
    </source>
</evidence>
<dbReference type="GO" id="GO:0006730">
    <property type="term" value="P:one-carbon metabolic process"/>
    <property type="evidence" value="ECO:0007669"/>
    <property type="project" value="TreeGrafter"/>
</dbReference>
<dbReference type="Proteomes" id="UP001159428">
    <property type="component" value="Unassembled WGS sequence"/>
</dbReference>
<accession>A0AAU9XE70</accession>
<name>A0AAU9XE70_9CNID</name>
<keyword evidence="2" id="KW-0472">Membrane</keyword>
<gene>
    <name evidence="4" type="ORF">PMEA_00022526</name>
</gene>
<dbReference type="EMBL" id="CALNXJ010000040">
    <property type="protein sequence ID" value="CAH3145350.1"/>
    <property type="molecule type" value="Genomic_DNA"/>
</dbReference>
<keyword evidence="5" id="KW-1185">Reference proteome</keyword>
<dbReference type="CDD" id="cd00326">
    <property type="entry name" value="alpha_CA"/>
    <property type="match status" value="1"/>
</dbReference>
<dbReference type="Pfam" id="PF00194">
    <property type="entry name" value="Carb_anhydrase"/>
    <property type="match status" value="1"/>
</dbReference>
<proteinExistence type="inferred from homology"/>
<dbReference type="PANTHER" id="PTHR18952">
    <property type="entry name" value="CARBONIC ANHYDRASE"/>
    <property type="match status" value="1"/>
</dbReference>